<dbReference type="EMBL" id="MN740348">
    <property type="protein sequence ID" value="QHU01761.1"/>
    <property type="molecule type" value="Genomic_DNA"/>
</dbReference>
<dbReference type="InterPro" id="IPR012340">
    <property type="entry name" value="NA-bd_OB-fold"/>
</dbReference>
<dbReference type="AlphaFoldDB" id="A0A6C0JAE4"/>
<dbReference type="GO" id="GO:0003723">
    <property type="term" value="F:RNA binding"/>
    <property type="evidence" value="ECO:0007669"/>
    <property type="project" value="InterPro"/>
</dbReference>
<dbReference type="GO" id="GO:0003743">
    <property type="term" value="F:translation initiation factor activity"/>
    <property type="evidence" value="ECO:0007669"/>
    <property type="project" value="InterPro"/>
</dbReference>
<dbReference type="PANTHER" id="PTHR21668">
    <property type="entry name" value="EIF-1A"/>
    <property type="match status" value="1"/>
</dbReference>
<sequence length="152" mass="17578">MVKNKFGGSRHKKAASKNEGQVRELIFREGGQSYALVTKVLGNAQFNVKCLMEDGTIENKIAIARQRNKRKRGGWINLDAIILVSMRDFQSTKCDIIHSYDRDEVIKLIKYKELTNDFCNFQEEDEDEAFEFTEFAESYNDPSKKDNLIDNI</sequence>
<dbReference type="SMART" id="SM00652">
    <property type="entry name" value="eIF1a"/>
    <property type="match status" value="1"/>
</dbReference>
<dbReference type="InterPro" id="IPR001253">
    <property type="entry name" value="TIF_eIF-1A"/>
</dbReference>
<proteinExistence type="predicted"/>
<evidence type="ECO:0000313" key="2">
    <source>
        <dbReference type="EMBL" id="QHU01761.1"/>
    </source>
</evidence>
<organism evidence="2">
    <name type="scientific">viral metagenome</name>
    <dbReference type="NCBI Taxonomy" id="1070528"/>
    <lineage>
        <taxon>unclassified sequences</taxon>
        <taxon>metagenomes</taxon>
        <taxon>organismal metagenomes</taxon>
    </lineage>
</organism>
<accession>A0A6C0JAE4</accession>
<dbReference type="InterPro" id="IPR006196">
    <property type="entry name" value="RNA-binding_domain_S1_IF1"/>
</dbReference>
<reference evidence="2" key="1">
    <citation type="journal article" date="2020" name="Nature">
        <title>Giant virus diversity and host interactions through global metagenomics.</title>
        <authorList>
            <person name="Schulz F."/>
            <person name="Roux S."/>
            <person name="Paez-Espino D."/>
            <person name="Jungbluth S."/>
            <person name="Walsh D.A."/>
            <person name="Denef V.J."/>
            <person name="McMahon K.D."/>
            <person name="Konstantinidis K.T."/>
            <person name="Eloe-Fadrosh E.A."/>
            <person name="Kyrpides N.C."/>
            <person name="Woyke T."/>
        </authorList>
    </citation>
    <scope>NUCLEOTIDE SEQUENCE</scope>
    <source>
        <strain evidence="2">GVMAG-M-3300025874-2</strain>
    </source>
</reference>
<dbReference type="Gene3D" id="2.40.50.140">
    <property type="entry name" value="Nucleic acid-binding proteins"/>
    <property type="match status" value="1"/>
</dbReference>
<dbReference type="SUPFAM" id="SSF50249">
    <property type="entry name" value="Nucleic acid-binding proteins"/>
    <property type="match status" value="1"/>
</dbReference>
<name>A0A6C0JAE4_9ZZZZ</name>
<feature type="domain" description="S1-like" evidence="1">
    <location>
        <begin position="21"/>
        <end position="101"/>
    </location>
</feature>
<dbReference type="PROSITE" id="PS50832">
    <property type="entry name" value="S1_IF1_TYPE"/>
    <property type="match status" value="1"/>
</dbReference>
<protein>
    <recommendedName>
        <fullName evidence="1">S1-like domain-containing protein</fullName>
    </recommendedName>
</protein>
<dbReference type="Pfam" id="PF01176">
    <property type="entry name" value="eIF-1a"/>
    <property type="match status" value="1"/>
</dbReference>
<evidence type="ECO:0000259" key="1">
    <source>
        <dbReference type="PROSITE" id="PS50832"/>
    </source>
</evidence>